<dbReference type="EMBL" id="FOGT01000014">
    <property type="protein sequence ID" value="SES29393.1"/>
    <property type="molecule type" value="Genomic_DNA"/>
</dbReference>
<dbReference type="GO" id="GO:0030288">
    <property type="term" value="C:outer membrane-bounded periplasmic space"/>
    <property type="evidence" value="ECO:0007669"/>
    <property type="project" value="InterPro"/>
</dbReference>
<keyword evidence="7" id="KW-0675">Receptor</keyword>
<evidence type="ECO:0000256" key="4">
    <source>
        <dbReference type="ARBA" id="ARBA00022729"/>
    </source>
</evidence>
<dbReference type="RefSeq" id="WP_093054273.1">
    <property type="nucleotide sequence ID" value="NZ_FOGT01000014.1"/>
</dbReference>
<feature type="chain" id="PRO_5039448731" evidence="6">
    <location>
        <begin position="21"/>
        <end position="348"/>
    </location>
</feature>
<dbReference type="OrthoDB" id="9776801at2"/>
<dbReference type="PANTHER" id="PTHR33376:SF4">
    <property type="entry name" value="SIALIC ACID-BINDING PERIPLASMIC PROTEIN SIAP"/>
    <property type="match status" value="1"/>
</dbReference>
<evidence type="ECO:0000256" key="3">
    <source>
        <dbReference type="ARBA" id="ARBA00022448"/>
    </source>
</evidence>
<name>A0A1H9W7E8_9BACI</name>
<dbReference type="NCBIfam" id="NF037995">
    <property type="entry name" value="TRAP_S1"/>
    <property type="match status" value="1"/>
</dbReference>
<organism evidence="7 8">
    <name type="scientific">Salipaludibacillus aurantiacus</name>
    <dbReference type="NCBI Taxonomy" id="1601833"/>
    <lineage>
        <taxon>Bacteria</taxon>
        <taxon>Bacillati</taxon>
        <taxon>Bacillota</taxon>
        <taxon>Bacilli</taxon>
        <taxon>Bacillales</taxon>
        <taxon>Bacillaceae</taxon>
    </lineage>
</organism>
<dbReference type="NCBIfam" id="TIGR00787">
    <property type="entry name" value="dctP"/>
    <property type="match status" value="1"/>
</dbReference>
<comment type="similarity">
    <text evidence="2">Belongs to the bacterial solute-binding protein 7 family.</text>
</comment>
<protein>
    <submittedName>
        <fullName evidence="7">Tripartite ATP-independent transporter solute receptor, DctP family</fullName>
    </submittedName>
</protein>
<dbReference type="PROSITE" id="PS51257">
    <property type="entry name" value="PROKAR_LIPOPROTEIN"/>
    <property type="match status" value="1"/>
</dbReference>
<keyword evidence="3" id="KW-0813">Transport</keyword>
<gene>
    <name evidence="7" type="ORF">SAMN05518684_114108</name>
</gene>
<keyword evidence="8" id="KW-1185">Reference proteome</keyword>
<evidence type="ECO:0000256" key="2">
    <source>
        <dbReference type="ARBA" id="ARBA00009023"/>
    </source>
</evidence>
<evidence type="ECO:0000313" key="8">
    <source>
        <dbReference type="Proteomes" id="UP000198571"/>
    </source>
</evidence>
<keyword evidence="4 6" id="KW-0732">Signal</keyword>
<dbReference type="Proteomes" id="UP000198571">
    <property type="component" value="Unassembled WGS sequence"/>
</dbReference>
<reference evidence="8" key="1">
    <citation type="submission" date="2016-10" db="EMBL/GenBank/DDBJ databases">
        <authorList>
            <person name="Varghese N."/>
            <person name="Submissions S."/>
        </authorList>
    </citation>
    <scope>NUCLEOTIDE SEQUENCE [LARGE SCALE GENOMIC DNA]</scope>
    <source>
        <strain evidence="8">S9</strain>
    </source>
</reference>
<dbReference type="GO" id="GO:0055085">
    <property type="term" value="P:transmembrane transport"/>
    <property type="evidence" value="ECO:0007669"/>
    <property type="project" value="InterPro"/>
</dbReference>
<dbReference type="InterPro" id="IPR004682">
    <property type="entry name" value="TRAP_DctP"/>
</dbReference>
<dbReference type="InterPro" id="IPR018389">
    <property type="entry name" value="DctP_fam"/>
</dbReference>
<sequence length="348" mass="38449">MTFHKKLVMSIFLPSIAVLAIGCNSEQEGSANNPDENNSGNQPDPVSLSFAYELPTDHPWGIGAEEFKEIVEEQTNGEVEIQIHGGGALGGSGGEIQEGVEVGTIDIGISSTPLAQINPYVEIFSLPYIFTDRENAWEVLDGEIGDNVGEHLLDNNLMHLAYWEDGFRQVTNNSHQITSPEDFDGLSIRVPESTVRIQTFEALGANPLPMSFSEVFTALQQGAIDGQENPLSVVESSSFYDVQDYLTITNHVYSPASLFINNDKWEDLTEEQQTIILEAAEAGRDINRELNADQDDALVAEFEEKGMDVYEIEDIRPFQEATKSVWDTVTEELGEDGQQIIDDILTTQ</sequence>
<proteinExistence type="inferred from homology"/>
<dbReference type="SUPFAM" id="SSF53850">
    <property type="entry name" value="Periplasmic binding protein-like II"/>
    <property type="match status" value="1"/>
</dbReference>
<dbReference type="PANTHER" id="PTHR33376">
    <property type="match status" value="1"/>
</dbReference>
<dbReference type="Gene3D" id="3.40.190.170">
    <property type="entry name" value="Bacterial extracellular solute-binding protein, family 7"/>
    <property type="match status" value="1"/>
</dbReference>
<dbReference type="Pfam" id="PF03480">
    <property type="entry name" value="DctP"/>
    <property type="match status" value="1"/>
</dbReference>
<feature type="compositionally biased region" description="Polar residues" evidence="5">
    <location>
        <begin position="27"/>
        <end position="44"/>
    </location>
</feature>
<comment type="subcellular location">
    <subcellularLocation>
        <location evidence="1">Cell envelope</location>
    </subcellularLocation>
</comment>
<evidence type="ECO:0000256" key="6">
    <source>
        <dbReference type="SAM" id="SignalP"/>
    </source>
</evidence>
<dbReference type="PIRSF" id="PIRSF006470">
    <property type="entry name" value="DctB"/>
    <property type="match status" value="1"/>
</dbReference>
<feature type="region of interest" description="Disordered" evidence="5">
    <location>
        <begin position="27"/>
        <end position="48"/>
    </location>
</feature>
<dbReference type="InterPro" id="IPR038404">
    <property type="entry name" value="TRAP_DctP_sf"/>
</dbReference>
<feature type="signal peptide" evidence="6">
    <location>
        <begin position="1"/>
        <end position="20"/>
    </location>
</feature>
<accession>A0A1H9W7E8</accession>
<evidence type="ECO:0000256" key="5">
    <source>
        <dbReference type="SAM" id="MobiDB-lite"/>
    </source>
</evidence>
<evidence type="ECO:0000256" key="1">
    <source>
        <dbReference type="ARBA" id="ARBA00004196"/>
    </source>
</evidence>
<dbReference type="AlphaFoldDB" id="A0A1H9W7E8"/>
<dbReference type="STRING" id="1601833.SAMN05518684_114108"/>
<evidence type="ECO:0000313" key="7">
    <source>
        <dbReference type="EMBL" id="SES29393.1"/>
    </source>
</evidence>